<evidence type="ECO:0000256" key="9">
    <source>
        <dbReference type="ARBA" id="ARBA00049260"/>
    </source>
</evidence>
<dbReference type="InterPro" id="IPR036291">
    <property type="entry name" value="NAD(P)-bd_dom_sf"/>
</dbReference>
<keyword evidence="8" id="KW-0057">Aromatic amino acid biosynthesis</keyword>
<sequence>MDVLPEAPIRRLVVCGVGLIGGSFALALKSAGMVERVVGVGRTQASLERAKTLGVIDEVALDWATALSGADFVLLAMPVGQANAVMAAMAPHLAPGTVVTDAGSTKRDVIEAIYAHLDAHLMHVVPAHPIAGAEKSGADAAFSTLYRGRNVVVTPLPENDPATVARVRAVWAACGASLREMSPQDHDRVFAAVSHLPHLLAFGLVHDLAGRANAEQLFSFAASGFRDFTRIAGSHPEMWRDICMANRHALTAELDQYLGELAYLRALLMSGDGASLETLFGEAREARNRWAEKTFPS</sequence>
<name>A0A557QJF9_9RHOO</name>
<dbReference type="GO" id="GO:0008977">
    <property type="term" value="F:prephenate dehydrogenase (NAD+) activity"/>
    <property type="evidence" value="ECO:0007669"/>
    <property type="project" value="UniProtKB-EC"/>
</dbReference>
<comment type="pathway">
    <text evidence="1">Amino-acid biosynthesis; L-tyrosine biosynthesis; (4-hydroxyphenyl)pyruvate from prephenate (NAD(+) route): step 1/1.</text>
</comment>
<evidence type="ECO:0000256" key="3">
    <source>
        <dbReference type="ARBA" id="ARBA00012068"/>
    </source>
</evidence>
<dbReference type="SUPFAM" id="SSF48179">
    <property type="entry name" value="6-phosphogluconate dehydrogenase C-terminal domain-like"/>
    <property type="match status" value="1"/>
</dbReference>
<dbReference type="Gene3D" id="1.10.3660.10">
    <property type="entry name" value="6-phosphogluconate dehydrogenase C-terminal like domain"/>
    <property type="match status" value="1"/>
</dbReference>
<dbReference type="GO" id="GO:0006571">
    <property type="term" value="P:tyrosine biosynthetic process"/>
    <property type="evidence" value="ECO:0007669"/>
    <property type="project" value="UniProtKB-KW"/>
</dbReference>
<evidence type="ECO:0000313" key="12">
    <source>
        <dbReference type="Proteomes" id="UP000319502"/>
    </source>
</evidence>
<evidence type="ECO:0000256" key="8">
    <source>
        <dbReference type="ARBA" id="ARBA00023141"/>
    </source>
</evidence>
<evidence type="ECO:0000259" key="10">
    <source>
        <dbReference type="PROSITE" id="PS51176"/>
    </source>
</evidence>
<dbReference type="PANTHER" id="PTHR21363">
    <property type="entry name" value="PREPHENATE DEHYDROGENASE"/>
    <property type="match status" value="1"/>
</dbReference>
<accession>A0A557QJF9</accession>
<dbReference type="OrthoDB" id="9809920at2"/>
<keyword evidence="4" id="KW-0827">Tyrosine biosynthesis</keyword>
<evidence type="ECO:0000256" key="1">
    <source>
        <dbReference type="ARBA" id="ARBA00005067"/>
    </source>
</evidence>
<dbReference type="RefSeq" id="WP_144310301.1">
    <property type="nucleotide sequence ID" value="NZ_VMNK01000015.1"/>
</dbReference>
<dbReference type="AlphaFoldDB" id="A0A557QJF9"/>
<dbReference type="PROSITE" id="PS51176">
    <property type="entry name" value="PDH_ADH"/>
    <property type="match status" value="1"/>
</dbReference>
<dbReference type="SUPFAM" id="SSF51735">
    <property type="entry name" value="NAD(P)-binding Rossmann-fold domains"/>
    <property type="match status" value="1"/>
</dbReference>
<dbReference type="Pfam" id="PF20463">
    <property type="entry name" value="PDH_C"/>
    <property type="match status" value="1"/>
</dbReference>
<gene>
    <name evidence="11" type="ORF">FHP91_14640</name>
</gene>
<dbReference type="InterPro" id="IPR003099">
    <property type="entry name" value="Prephen_DH"/>
</dbReference>
<proteinExistence type="inferred from homology"/>
<evidence type="ECO:0000256" key="2">
    <source>
        <dbReference type="ARBA" id="ARBA00007964"/>
    </source>
</evidence>
<evidence type="ECO:0000256" key="6">
    <source>
        <dbReference type="ARBA" id="ARBA00023002"/>
    </source>
</evidence>
<comment type="caution">
    <text evidence="11">The sequence shown here is derived from an EMBL/GenBank/DDBJ whole genome shotgun (WGS) entry which is preliminary data.</text>
</comment>
<dbReference type="Pfam" id="PF02153">
    <property type="entry name" value="PDH_N"/>
    <property type="match status" value="1"/>
</dbReference>
<keyword evidence="6" id="KW-0560">Oxidoreductase</keyword>
<organism evidence="11 12">
    <name type="scientific">Denitromonas halophila</name>
    <dbReference type="NCBI Taxonomy" id="1629404"/>
    <lineage>
        <taxon>Bacteria</taxon>
        <taxon>Pseudomonadati</taxon>
        <taxon>Pseudomonadota</taxon>
        <taxon>Betaproteobacteria</taxon>
        <taxon>Rhodocyclales</taxon>
        <taxon>Zoogloeaceae</taxon>
        <taxon>Denitromonas</taxon>
    </lineage>
</organism>
<comment type="catalytic activity">
    <reaction evidence="9">
        <text>prephenate + NAD(+) = 3-(4-hydroxyphenyl)pyruvate + CO2 + NADH</text>
        <dbReference type="Rhea" id="RHEA:13869"/>
        <dbReference type="ChEBI" id="CHEBI:16526"/>
        <dbReference type="ChEBI" id="CHEBI:29934"/>
        <dbReference type="ChEBI" id="CHEBI:36242"/>
        <dbReference type="ChEBI" id="CHEBI:57540"/>
        <dbReference type="ChEBI" id="CHEBI:57945"/>
        <dbReference type="EC" id="1.3.1.12"/>
    </reaction>
</comment>
<dbReference type="Gene3D" id="3.40.50.720">
    <property type="entry name" value="NAD(P)-binding Rossmann-like Domain"/>
    <property type="match status" value="1"/>
</dbReference>
<dbReference type="EMBL" id="VMNK01000015">
    <property type="protein sequence ID" value="TVO53042.1"/>
    <property type="molecule type" value="Genomic_DNA"/>
</dbReference>
<evidence type="ECO:0000256" key="4">
    <source>
        <dbReference type="ARBA" id="ARBA00022498"/>
    </source>
</evidence>
<keyword evidence="12" id="KW-1185">Reference proteome</keyword>
<protein>
    <recommendedName>
        <fullName evidence="3">prephenate dehydrogenase</fullName>
        <ecNumber evidence="3">1.3.1.12</ecNumber>
    </recommendedName>
</protein>
<dbReference type="PANTHER" id="PTHR21363:SF0">
    <property type="entry name" value="PREPHENATE DEHYDROGENASE [NADP(+)]"/>
    <property type="match status" value="1"/>
</dbReference>
<dbReference type="GO" id="GO:0070403">
    <property type="term" value="F:NAD+ binding"/>
    <property type="evidence" value="ECO:0007669"/>
    <property type="project" value="InterPro"/>
</dbReference>
<dbReference type="InterPro" id="IPR050812">
    <property type="entry name" value="Preph/Arog_dehydrog"/>
</dbReference>
<evidence type="ECO:0000256" key="5">
    <source>
        <dbReference type="ARBA" id="ARBA00022605"/>
    </source>
</evidence>
<evidence type="ECO:0000256" key="7">
    <source>
        <dbReference type="ARBA" id="ARBA00023027"/>
    </source>
</evidence>
<dbReference type="InterPro" id="IPR008927">
    <property type="entry name" value="6-PGluconate_DH-like_C_sf"/>
</dbReference>
<dbReference type="EC" id="1.3.1.12" evidence="3"/>
<dbReference type="FunFam" id="1.10.3660.10:FF:000003">
    <property type="entry name" value="Prephenate dehydrogenase"/>
    <property type="match status" value="1"/>
</dbReference>
<dbReference type="FunFam" id="3.40.50.720:FF:000208">
    <property type="entry name" value="Prephenate dehydrogenase"/>
    <property type="match status" value="1"/>
</dbReference>
<feature type="domain" description="Prephenate/arogenate dehydrogenase" evidence="10">
    <location>
        <begin position="10"/>
        <end position="297"/>
    </location>
</feature>
<comment type="similarity">
    <text evidence="2">Belongs to the prephenate/arogenate dehydrogenase family.</text>
</comment>
<keyword evidence="5" id="KW-0028">Amino-acid biosynthesis</keyword>
<dbReference type="Proteomes" id="UP000319502">
    <property type="component" value="Unassembled WGS sequence"/>
</dbReference>
<dbReference type="InterPro" id="IPR046825">
    <property type="entry name" value="PDH_C"/>
</dbReference>
<dbReference type="GO" id="GO:0004665">
    <property type="term" value="F:prephenate dehydrogenase (NADP+) activity"/>
    <property type="evidence" value="ECO:0007669"/>
    <property type="project" value="InterPro"/>
</dbReference>
<reference evidence="11 12" key="1">
    <citation type="submission" date="2019-07" db="EMBL/GenBank/DDBJ databases">
        <title>The pathways for chlorine oxyanion respiration interact through the shared metabolite chlorate.</title>
        <authorList>
            <person name="Barnum T.P."/>
            <person name="Cheng Y."/>
            <person name="Hill K.A."/>
            <person name="Lucas L.N."/>
            <person name="Carlson H.K."/>
            <person name="Coates J.D."/>
        </authorList>
    </citation>
    <scope>NUCLEOTIDE SEQUENCE [LARGE SCALE GENOMIC DNA]</scope>
    <source>
        <strain evidence="11 12">SFB-3</strain>
    </source>
</reference>
<dbReference type="InterPro" id="IPR046826">
    <property type="entry name" value="PDH_N"/>
</dbReference>
<evidence type="ECO:0000313" key="11">
    <source>
        <dbReference type="EMBL" id="TVO53042.1"/>
    </source>
</evidence>
<keyword evidence="7" id="KW-0520">NAD</keyword>